<dbReference type="EMBL" id="JAANNP010000001">
    <property type="protein sequence ID" value="NHC12468.1"/>
    <property type="molecule type" value="Genomic_DNA"/>
</dbReference>
<protein>
    <submittedName>
        <fullName evidence="9">TrkH family potassium uptake protein</fullName>
    </submittedName>
</protein>
<dbReference type="Pfam" id="PF02386">
    <property type="entry name" value="TrkH"/>
    <property type="match status" value="1"/>
</dbReference>
<dbReference type="Proteomes" id="UP000800981">
    <property type="component" value="Unassembled WGS sequence"/>
</dbReference>
<evidence type="ECO:0000313" key="10">
    <source>
        <dbReference type="Proteomes" id="UP000800981"/>
    </source>
</evidence>
<dbReference type="RefSeq" id="WP_166276786.1">
    <property type="nucleotide sequence ID" value="NZ_JAANNP010000001.1"/>
</dbReference>
<organism evidence="9 10">
    <name type="scientific">Motilibacter deserti</name>
    <dbReference type="NCBI Taxonomy" id="2714956"/>
    <lineage>
        <taxon>Bacteria</taxon>
        <taxon>Bacillati</taxon>
        <taxon>Actinomycetota</taxon>
        <taxon>Actinomycetes</taxon>
        <taxon>Motilibacterales</taxon>
        <taxon>Motilibacteraceae</taxon>
        <taxon>Motilibacter</taxon>
    </lineage>
</organism>
<feature type="transmembrane region" description="Helical" evidence="8">
    <location>
        <begin position="61"/>
        <end position="80"/>
    </location>
</feature>
<reference evidence="9 10" key="1">
    <citation type="submission" date="2020-03" db="EMBL/GenBank/DDBJ databases">
        <title>Two novel Motilibacter sp.</title>
        <authorList>
            <person name="Liu S."/>
        </authorList>
    </citation>
    <scope>NUCLEOTIDE SEQUENCE [LARGE SCALE GENOMIC DNA]</scope>
    <source>
        <strain evidence="9 10">E257</strain>
    </source>
</reference>
<evidence type="ECO:0000256" key="8">
    <source>
        <dbReference type="SAM" id="Phobius"/>
    </source>
</evidence>
<dbReference type="PANTHER" id="PTHR32024">
    <property type="entry name" value="TRK SYSTEM POTASSIUM UPTAKE PROTEIN TRKG-RELATED"/>
    <property type="match status" value="1"/>
</dbReference>
<proteinExistence type="predicted"/>
<evidence type="ECO:0000256" key="4">
    <source>
        <dbReference type="ARBA" id="ARBA00022692"/>
    </source>
</evidence>
<evidence type="ECO:0000256" key="6">
    <source>
        <dbReference type="ARBA" id="ARBA00023065"/>
    </source>
</evidence>
<name>A0ABX0GT09_9ACTN</name>
<evidence type="ECO:0000256" key="7">
    <source>
        <dbReference type="ARBA" id="ARBA00023136"/>
    </source>
</evidence>
<keyword evidence="4 8" id="KW-0812">Transmembrane</keyword>
<keyword evidence="7 8" id="KW-0472">Membrane</keyword>
<keyword evidence="3" id="KW-1003">Cell membrane</keyword>
<evidence type="ECO:0000256" key="5">
    <source>
        <dbReference type="ARBA" id="ARBA00022989"/>
    </source>
</evidence>
<evidence type="ECO:0000256" key="3">
    <source>
        <dbReference type="ARBA" id="ARBA00022475"/>
    </source>
</evidence>
<feature type="transmembrane region" description="Helical" evidence="8">
    <location>
        <begin position="29"/>
        <end position="49"/>
    </location>
</feature>
<evidence type="ECO:0000313" key="9">
    <source>
        <dbReference type="EMBL" id="NHC12468.1"/>
    </source>
</evidence>
<comment type="subcellular location">
    <subcellularLocation>
        <location evidence="1">Cell membrane</location>
        <topology evidence="1">Multi-pass membrane protein</topology>
    </subcellularLocation>
</comment>
<dbReference type="PANTHER" id="PTHR32024:SF1">
    <property type="entry name" value="KTR SYSTEM POTASSIUM UPTAKE PROTEIN B"/>
    <property type="match status" value="1"/>
</dbReference>
<keyword evidence="6" id="KW-0406">Ion transport</keyword>
<feature type="transmembrane region" description="Helical" evidence="8">
    <location>
        <begin position="92"/>
        <end position="116"/>
    </location>
</feature>
<feature type="transmembrane region" description="Helical" evidence="8">
    <location>
        <begin position="316"/>
        <end position="344"/>
    </location>
</feature>
<feature type="transmembrane region" description="Helical" evidence="8">
    <location>
        <begin position="152"/>
        <end position="170"/>
    </location>
</feature>
<accession>A0ABX0GT09</accession>
<evidence type="ECO:0000256" key="1">
    <source>
        <dbReference type="ARBA" id="ARBA00004651"/>
    </source>
</evidence>
<feature type="transmembrane region" description="Helical" evidence="8">
    <location>
        <begin position="365"/>
        <end position="389"/>
    </location>
</feature>
<feature type="transmembrane region" description="Helical" evidence="8">
    <location>
        <begin position="424"/>
        <end position="446"/>
    </location>
</feature>
<keyword evidence="10" id="KW-1185">Reference proteome</keyword>
<dbReference type="InterPro" id="IPR003445">
    <property type="entry name" value="Cat_transpt"/>
</dbReference>
<feature type="transmembrane region" description="Helical" evidence="8">
    <location>
        <begin position="243"/>
        <end position="266"/>
    </location>
</feature>
<evidence type="ECO:0000256" key="2">
    <source>
        <dbReference type="ARBA" id="ARBA00022448"/>
    </source>
</evidence>
<feature type="transmembrane region" description="Helical" evidence="8">
    <location>
        <begin position="212"/>
        <end position="231"/>
    </location>
</feature>
<keyword evidence="5 8" id="KW-1133">Transmembrane helix</keyword>
<sequence length="463" mass="48963">MSPDGPLARARRRLLPGGLEVDLRPRHPAQVISIAFALGIGLGTLLLRLPVSATDDEGTSWLQALFTATSAVCVTGLAVVDTGTHWTPFGQAVILAGIQVGGIGIMTLASVLALLVSRRLGLRSRLLTQTETAAFGLGDVRGVVLAVLRTSLLIEGVVAALLTARFALAYDMGFGTALWQGVFHSVSAFNQAGFTLPATGLTEYVGDPWVCLPIALAVVLGGLGFPVLVELLRERRTPQSWSLHTKITLAGSAVLLVGGFLMITAFEWSNPGTFGPLSWPQKVLAGVFHTVQPRSAGFNTLDYGEMRDVTWLGTDALMFIGGGSASTAGGIKVTTFFVLLFAIVAEARGDAYVQAFRRRIPAATLRLAVSVALLGVAWVFLGTLLLLALTEQPLDRVLFESASAFGTAGLSTGITADLPQPAHYVLVVLMFVGRVGIVTAASALALRERKQLYAYPEERMLIG</sequence>
<gene>
    <name evidence="9" type="ORF">G9H71_01550</name>
</gene>
<comment type="caution">
    <text evidence="9">The sequence shown here is derived from an EMBL/GenBank/DDBJ whole genome shotgun (WGS) entry which is preliminary data.</text>
</comment>
<keyword evidence="2" id="KW-0813">Transport</keyword>